<feature type="domain" description="SGNH hydrolase-type esterase" evidence="5">
    <location>
        <begin position="32"/>
        <end position="218"/>
    </location>
</feature>
<dbReference type="AlphaFoldDB" id="A0A0E3UMY1"/>
<dbReference type="Pfam" id="PF13472">
    <property type="entry name" value="Lipase_GDSL_2"/>
    <property type="match status" value="1"/>
</dbReference>
<dbReference type="InterPro" id="IPR013096">
    <property type="entry name" value="Cupin_2"/>
</dbReference>
<organism evidence="6 7">
    <name type="scientific">Pseudoxanthomonas suwonensis</name>
    <dbReference type="NCBI Taxonomy" id="314722"/>
    <lineage>
        <taxon>Bacteria</taxon>
        <taxon>Pseudomonadati</taxon>
        <taxon>Pseudomonadota</taxon>
        <taxon>Gammaproteobacteria</taxon>
        <taxon>Lysobacterales</taxon>
        <taxon>Lysobacteraceae</taxon>
        <taxon>Pseudoxanthomonas</taxon>
    </lineage>
</organism>
<dbReference type="Proteomes" id="UP000033067">
    <property type="component" value="Chromosome"/>
</dbReference>
<sequence>MSIRLLPIVLLLAALSCADEARAEARRVFIAGDSTAAGYGPERAPRNGWGQHLQGFLDPAQFEVRNHAAGGRSARSFVEEGRLEPIARELRKGDVLLVQFGHNDAKVEDTRRYDDPETAYPQWLMRYVTLARERGATPILVTPVSRRVWDFGSLLDTHARYTQAVRALAAREQVALIDLNASSADWLRALGDETSKAYFEHVPERGVRDDTHFSAAGATLVACLVVRDWKALDPSLAGHVVRDTDCGAPASARADLAAQPHPSSVVHERDFARRQPGPHGGAGTTTAHPLFTDAPGLPFVMRKRVLHPGAGIGLHQHHKDEIYYVLSGRGRYVMDGKAYEVAAGNAMLTRPGSTHAIEQVGEDDLVLLIAYPVDPR</sequence>
<dbReference type="CDD" id="cd02221">
    <property type="entry name" value="cupin_TM1287-like"/>
    <property type="match status" value="1"/>
</dbReference>
<dbReference type="OrthoDB" id="191551at2"/>
<gene>
    <name evidence="6" type="ORF">WQ53_07970</name>
</gene>
<dbReference type="InterPro" id="IPR014710">
    <property type="entry name" value="RmlC-like_jellyroll"/>
</dbReference>
<dbReference type="Gene3D" id="3.40.50.1110">
    <property type="entry name" value="SGNH hydrolase"/>
    <property type="match status" value="1"/>
</dbReference>
<dbReference type="PANTHER" id="PTHR43695">
    <property type="entry name" value="PUTATIVE (AFU_ORTHOLOGUE AFUA_2G17250)-RELATED"/>
    <property type="match status" value="1"/>
</dbReference>
<dbReference type="GO" id="GO:0016788">
    <property type="term" value="F:hydrolase activity, acting on ester bonds"/>
    <property type="evidence" value="ECO:0007669"/>
    <property type="project" value="UniProtKB-ARBA"/>
</dbReference>
<feature type="domain" description="Cupin type-2" evidence="4">
    <location>
        <begin position="305"/>
        <end position="370"/>
    </location>
</feature>
<dbReference type="PANTHER" id="PTHR43695:SF1">
    <property type="entry name" value="RHAMNOGALACTURONAN ACETYLESTERASE"/>
    <property type="match status" value="1"/>
</dbReference>
<name>A0A0E3UMY1_9GAMM</name>
<evidence type="ECO:0000256" key="1">
    <source>
        <dbReference type="ARBA" id="ARBA00008668"/>
    </source>
</evidence>
<keyword evidence="3" id="KW-0732">Signal</keyword>
<dbReference type="InterPro" id="IPR036514">
    <property type="entry name" value="SGNH_hydro_sf"/>
</dbReference>
<feature type="signal peptide" evidence="3">
    <location>
        <begin position="1"/>
        <end position="18"/>
    </location>
</feature>
<evidence type="ECO:0000313" key="6">
    <source>
        <dbReference type="EMBL" id="AKC86701.1"/>
    </source>
</evidence>
<dbReference type="SUPFAM" id="SSF51182">
    <property type="entry name" value="RmlC-like cupins"/>
    <property type="match status" value="1"/>
</dbReference>
<dbReference type="InterPro" id="IPR013830">
    <property type="entry name" value="SGNH_hydro"/>
</dbReference>
<dbReference type="Gene3D" id="2.60.120.10">
    <property type="entry name" value="Jelly Rolls"/>
    <property type="match status" value="1"/>
</dbReference>
<proteinExistence type="inferred from homology"/>
<evidence type="ECO:0000256" key="2">
    <source>
        <dbReference type="ARBA" id="ARBA00022801"/>
    </source>
</evidence>
<dbReference type="Pfam" id="PF07883">
    <property type="entry name" value="Cupin_2"/>
    <property type="match status" value="1"/>
</dbReference>
<dbReference type="KEGG" id="psuw:WQ53_07970"/>
<evidence type="ECO:0000259" key="5">
    <source>
        <dbReference type="Pfam" id="PF13472"/>
    </source>
</evidence>
<dbReference type="SUPFAM" id="SSF52266">
    <property type="entry name" value="SGNH hydrolase"/>
    <property type="match status" value="1"/>
</dbReference>
<dbReference type="InterPro" id="IPR011051">
    <property type="entry name" value="RmlC_Cupin_sf"/>
</dbReference>
<protein>
    <submittedName>
        <fullName evidence="6">Rhamnogalacturonan acetylesterase</fullName>
    </submittedName>
</protein>
<reference evidence="6 7" key="1">
    <citation type="journal article" date="2015" name="Genome Announc.">
        <title>Complete Genome Sequence of Pseudoxanthomonas suwonensis Strain J1, a Cellulose-Degrading Bacterium Isolated from Leaf- and Wood-Enriched Soil.</title>
        <authorList>
            <person name="Hou L."/>
            <person name="Jiang J."/>
            <person name="Xu Z."/>
            <person name="Zhou Y."/>
            <person name="Leung F.C."/>
        </authorList>
    </citation>
    <scope>NUCLEOTIDE SEQUENCE [LARGE SCALE GENOMIC DNA]</scope>
    <source>
        <strain evidence="6 7">J1</strain>
    </source>
</reference>
<dbReference type="EMBL" id="CP011144">
    <property type="protein sequence ID" value="AKC86701.1"/>
    <property type="molecule type" value="Genomic_DNA"/>
</dbReference>
<evidence type="ECO:0000313" key="7">
    <source>
        <dbReference type="Proteomes" id="UP000033067"/>
    </source>
</evidence>
<dbReference type="RefSeq" id="WP_052631666.1">
    <property type="nucleotide sequence ID" value="NZ_CP011144.1"/>
</dbReference>
<keyword evidence="2" id="KW-0378">Hydrolase</keyword>
<feature type="chain" id="PRO_5002413096" evidence="3">
    <location>
        <begin position="19"/>
        <end position="376"/>
    </location>
</feature>
<dbReference type="PROSITE" id="PS51257">
    <property type="entry name" value="PROKAR_LIPOPROTEIN"/>
    <property type="match status" value="1"/>
</dbReference>
<comment type="similarity">
    <text evidence="1">Belongs to the 'GDSL' lipolytic enzyme family.</text>
</comment>
<evidence type="ECO:0000256" key="3">
    <source>
        <dbReference type="SAM" id="SignalP"/>
    </source>
</evidence>
<evidence type="ECO:0000259" key="4">
    <source>
        <dbReference type="Pfam" id="PF07883"/>
    </source>
</evidence>
<dbReference type="InterPro" id="IPR037459">
    <property type="entry name" value="RhgT-like"/>
</dbReference>
<accession>A0A0E3UMY1</accession>
<dbReference type="CDD" id="cd01821">
    <property type="entry name" value="Rhamnogalacturan_acetylesterase_like"/>
    <property type="match status" value="1"/>
</dbReference>
<keyword evidence="7" id="KW-1185">Reference proteome</keyword>
<dbReference type="PATRIC" id="fig|314722.6.peg.1708"/>